<accession>A0A1I6L941</accession>
<keyword evidence="3" id="KW-0998">Cell outer membrane</keyword>
<evidence type="ECO:0000259" key="5">
    <source>
        <dbReference type="Pfam" id="PF25183"/>
    </source>
</evidence>
<keyword evidence="6" id="KW-0675">Receptor</keyword>
<evidence type="ECO:0000256" key="1">
    <source>
        <dbReference type="ARBA" id="ARBA00004442"/>
    </source>
</evidence>
<dbReference type="InterPro" id="IPR013784">
    <property type="entry name" value="Carb-bd-like_fold"/>
</dbReference>
<gene>
    <name evidence="6" type="ORF">SAMN05421771_0430</name>
</gene>
<comment type="subcellular location">
    <subcellularLocation>
        <location evidence="1">Cell outer membrane</location>
    </subcellularLocation>
</comment>
<evidence type="ECO:0000313" key="7">
    <source>
        <dbReference type="Proteomes" id="UP000199024"/>
    </source>
</evidence>
<dbReference type="Pfam" id="PF13620">
    <property type="entry name" value="CarboxypepD_reg"/>
    <property type="match status" value="1"/>
</dbReference>
<dbReference type="Pfam" id="PF25183">
    <property type="entry name" value="OMP_b-brl_4"/>
    <property type="match status" value="1"/>
</dbReference>
<keyword evidence="2" id="KW-0472">Membrane</keyword>
<feature type="domain" description="TonB-dependent transporter Oar-like beta-barrel" evidence="5">
    <location>
        <begin position="269"/>
        <end position="1134"/>
    </location>
</feature>
<dbReference type="InterPro" id="IPR036942">
    <property type="entry name" value="Beta-barrel_TonB_sf"/>
</dbReference>
<feature type="signal peptide" evidence="4">
    <location>
        <begin position="1"/>
        <end position="37"/>
    </location>
</feature>
<keyword evidence="7" id="KW-1185">Reference proteome</keyword>
<dbReference type="SUPFAM" id="SSF56935">
    <property type="entry name" value="Porins"/>
    <property type="match status" value="1"/>
</dbReference>
<dbReference type="Gene3D" id="2.60.40.1120">
    <property type="entry name" value="Carboxypeptidase-like, regulatory domain"/>
    <property type="match status" value="1"/>
</dbReference>
<organism evidence="6 7">
    <name type="scientific">Granulicella pectinivorans</name>
    <dbReference type="NCBI Taxonomy" id="474950"/>
    <lineage>
        <taxon>Bacteria</taxon>
        <taxon>Pseudomonadati</taxon>
        <taxon>Acidobacteriota</taxon>
        <taxon>Terriglobia</taxon>
        <taxon>Terriglobales</taxon>
        <taxon>Acidobacteriaceae</taxon>
        <taxon>Granulicella</taxon>
    </lineage>
</organism>
<reference evidence="6 7" key="1">
    <citation type="submission" date="2016-10" db="EMBL/GenBank/DDBJ databases">
        <authorList>
            <person name="de Groot N.N."/>
        </authorList>
    </citation>
    <scope>NUCLEOTIDE SEQUENCE [LARGE SCALE GENOMIC DNA]</scope>
    <source>
        <strain evidence="6 7">DSM 21001</strain>
    </source>
</reference>
<sequence length="1141" mass="121883">MNDHTKTKAATTWLAQGFLLCALMSIPSVLSVPSAYAQTSSGTIVGHVADPSGAVVIGAKVTATNPATNTSRTTVTDDAGTYSLPSLPAGTYDLLIEMKGFASQRNTGIVLDASQTARLDFSLAAGQVTETVTVDSGAAAALLQTENGAVGAIINAKKIEDLPLNGRNFVQLAQLIPGVNSGTEGSITVRRARGAVGATDATGGSTAIQVNGQRDTQNRYSIDGIESMDYDAFTYSFSTSVDAIAEFRVDTSSSGTDSGAAAGANVNQILKSGTNKYHGTLFEFNRNNVFTQTYDAIAKIDVAPPRLNRNQFGGNIGGPVWIPHIYNGHDKTFFFFNAETGYGLLGATPQQATVPDASVRAGILDSSIFAGPLVNGVPTTLAVSDPYTGNAYHIGDKINLDPKSAILLRPTITPNPTLAIAPNAANATNYYTTPIKTLNYQHQYLGRVDHNLTKHDTLSGHYIYDETYSNGAPFFGNDNDNNDAITKHYVVAWTHVFSDAIVNDFRYGRQNFQEFETFGTTDNPAYNIANGLLNIPFSSSDPHFYGGINTTISGPGQSYRLFADIRNIGPRNRANGINQFVENLSWQRGKHFLKFGVDIGRRTDYFSQARDPHGTFGFDGRYTGSALLDFLLGYVNGDSINPTVTRTNISSIIQAYSVQDNWTVSRTLTVNLGLRWDHFAPYTQDDNKYADIYIGSDGLNPGTIQTPSTSPYGRGLIQPVYHDWQPRVGFAWQPYGLNRVVVRGGVGLYFTPEIDNAPFSMGEGAQAQAGASLTGNPGQSGTTAALKLPNLTFANPFPGVTATGPLTYPFANAIDQHLQDQMTTQYNLTVQTQFPGKISGEVAYVGAQGRHNFVSPTINLPVPVNPASTTLSVNARRPNQTFLRNVSGDFSTGSSGYNSLQTKLERRVGQGLNLLASYTWSKSISGSGDIGGIVGGGNFGAGPLNPYAPRTDRSLSVFDIPHRFVGTVLYDVPFFKNTTGFKKVLLDGFQVSTILTAVSGDPAGVTDTAQTTATGVASRPDSVAGQQVSLGRGGRTPGAQFNVNAFTVAQPGEFGTSPRTGAVRLPGVFNDDLSATKGFKFGESRNLQLRADFFNAFKHYNPDPSTIGLARNASATFGKINNGLSGGFATRIIQLGAKLYF</sequence>
<evidence type="ECO:0000256" key="4">
    <source>
        <dbReference type="SAM" id="SignalP"/>
    </source>
</evidence>
<feature type="chain" id="PRO_5011459563" evidence="4">
    <location>
        <begin position="38"/>
        <end position="1141"/>
    </location>
</feature>
<dbReference type="EMBL" id="FOZL01000001">
    <property type="protein sequence ID" value="SFR99914.1"/>
    <property type="molecule type" value="Genomic_DNA"/>
</dbReference>
<dbReference type="STRING" id="474950.SAMN05421771_0430"/>
<dbReference type="Proteomes" id="UP000199024">
    <property type="component" value="Unassembled WGS sequence"/>
</dbReference>
<protein>
    <submittedName>
        <fullName evidence="6">TonB-dependent Receptor Plug Domain</fullName>
    </submittedName>
</protein>
<dbReference type="RefSeq" id="WP_089836182.1">
    <property type="nucleotide sequence ID" value="NZ_FOZL01000001.1"/>
</dbReference>
<dbReference type="GO" id="GO:0009279">
    <property type="term" value="C:cell outer membrane"/>
    <property type="evidence" value="ECO:0007669"/>
    <property type="project" value="UniProtKB-SubCell"/>
</dbReference>
<dbReference type="SUPFAM" id="SSF49452">
    <property type="entry name" value="Starch-binding domain-like"/>
    <property type="match status" value="1"/>
</dbReference>
<dbReference type="OrthoDB" id="98049at2"/>
<name>A0A1I6L941_9BACT</name>
<keyword evidence="4" id="KW-0732">Signal</keyword>
<evidence type="ECO:0000256" key="2">
    <source>
        <dbReference type="ARBA" id="ARBA00023136"/>
    </source>
</evidence>
<dbReference type="AlphaFoldDB" id="A0A1I6L941"/>
<proteinExistence type="predicted"/>
<dbReference type="Gene3D" id="2.40.170.20">
    <property type="entry name" value="TonB-dependent receptor, beta-barrel domain"/>
    <property type="match status" value="1"/>
</dbReference>
<evidence type="ECO:0000313" key="6">
    <source>
        <dbReference type="EMBL" id="SFR99914.1"/>
    </source>
</evidence>
<dbReference type="GO" id="GO:0030246">
    <property type="term" value="F:carbohydrate binding"/>
    <property type="evidence" value="ECO:0007669"/>
    <property type="project" value="InterPro"/>
</dbReference>
<dbReference type="InterPro" id="IPR057601">
    <property type="entry name" value="Oar-like_b-barrel"/>
</dbReference>
<evidence type="ECO:0000256" key="3">
    <source>
        <dbReference type="ARBA" id="ARBA00023237"/>
    </source>
</evidence>